<dbReference type="InterPro" id="IPR022140">
    <property type="entry name" value="Kinesin-like_KIF1-typ"/>
</dbReference>
<dbReference type="InterPro" id="IPR000253">
    <property type="entry name" value="FHA_dom"/>
</dbReference>
<evidence type="ECO:0000256" key="2">
    <source>
        <dbReference type="ARBA" id="ARBA00022840"/>
    </source>
</evidence>
<feature type="domain" description="FHA" evidence="5">
    <location>
        <begin position="40"/>
        <end position="95"/>
    </location>
</feature>
<dbReference type="Gene3D" id="2.60.200.20">
    <property type="match status" value="1"/>
</dbReference>
<dbReference type="Pfam" id="PF00498">
    <property type="entry name" value="FHA"/>
    <property type="match status" value="1"/>
</dbReference>
<evidence type="ECO:0000256" key="4">
    <source>
        <dbReference type="SAM" id="Coils"/>
    </source>
</evidence>
<keyword evidence="3" id="KW-0505">Motor protein</keyword>
<keyword evidence="1" id="KW-0547">Nucleotide-binding</keyword>
<evidence type="ECO:0000256" key="1">
    <source>
        <dbReference type="ARBA" id="ARBA00022741"/>
    </source>
</evidence>
<dbReference type="STRING" id="240159.A0A4V6ANQ1"/>
<proteinExistence type="predicted"/>
<dbReference type="FunFam" id="2.60.200.20:FF:000034">
    <property type="entry name" value="kinesin-like protein KIF28P"/>
    <property type="match status" value="1"/>
</dbReference>
<dbReference type="InterPro" id="IPR008984">
    <property type="entry name" value="SMAD_FHA_dom_sf"/>
</dbReference>
<dbReference type="SUPFAM" id="SSF49879">
    <property type="entry name" value="SMAD/FHA domain"/>
    <property type="match status" value="1"/>
</dbReference>
<feature type="domain" description="Kinesin-like KIF1-type" evidence="6">
    <location>
        <begin position="219"/>
        <end position="267"/>
    </location>
</feature>
<dbReference type="AlphaFoldDB" id="A0A4V6ANQ1"/>
<dbReference type="EMBL" id="CM014081">
    <property type="protein sequence ID" value="TKS69922.1"/>
    <property type="molecule type" value="Genomic_DNA"/>
</dbReference>
<keyword evidence="2" id="KW-0067">ATP-binding</keyword>
<evidence type="ECO:0000313" key="7">
    <source>
        <dbReference type="EMBL" id="TKS69922.1"/>
    </source>
</evidence>
<evidence type="ECO:0000259" key="5">
    <source>
        <dbReference type="Pfam" id="PF00498"/>
    </source>
</evidence>
<dbReference type="CDD" id="cd22709">
    <property type="entry name" value="FHA_KIF28P"/>
    <property type="match status" value="1"/>
</dbReference>
<sequence length="545" mass="61639">MMQMHPYILNINEDAQLSGVVKLFIQEGEWDIGLCDSSPRSISIKGLGIQDRHAVFRNEQRRVTLTPLAGSKVIVNGSVVTQTTELQHLDRLILGSNCTYLFIGYPSERGGDDWSRYDYDYFQSELAAAEGIHLGESNAGSSQTDPSLLAVFYDYVKLMPMMAEANQMSQELNKGVEFKLEIKNLALSDSKGHDLQKEIVVRVTAVGRKQVWIWSKAKFVNRKFLMEEVYQQHQAEKSTDNRVEGLSTAALPRDKDPFWDPVEPLLLGTAHLWLHPLGEDDILIDPSELLGRRLDFQLILEQCCGLSWVREVRNRGVQIGLFDCQPLYTPAVWHNVNPLLDHRVHFASLQTSQRLLDYLQSSAVVLELWGLQEGCTDLISSLEGVRMTTEGVFVMEEAGPADTAPVDSAELSCSVRALQQDLEELKSVNASLRKENHSLKEQLNTARNGGESVRGRSVRPSCDAEFARSLKVFYHSMTSVRGQLQRLRRHRPSEDSDLLGLRLFVDEQSRLLRDFSEQLEQSVSTLKQDVAAIVRRKRERSGIWS</sequence>
<keyword evidence="8" id="KW-1185">Reference proteome</keyword>
<evidence type="ECO:0000259" key="6">
    <source>
        <dbReference type="Pfam" id="PF12423"/>
    </source>
</evidence>
<dbReference type="Pfam" id="PF12423">
    <property type="entry name" value="KIF1B"/>
    <property type="match status" value="1"/>
</dbReference>
<evidence type="ECO:0000313" key="8">
    <source>
        <dbReference type="Proteomes" id="UP000298787"/>
    </source>
</evidence>
<evidence type="ECO:0000256" key="3">
    <source>
        <dbReference type="ARBA" id="ARBA00023175"/>
    </source>
</evidence>
<name>A0A4V6ANQ1_COLLU</name>
<organism evidence="7 8">
    <name type="scientific">Collichthys lucidus</name>
    <name type="common">Big head croaker</name>
    <name type="synonym">Sciaena lucida</name>
    <dbReference type="NCBI Taxonomy" id="240159"/>
    <lineage>
        <taxon>Eukaryota</taxon>
        <taxon>Metazoa</taxon>
        <taxon>Chordata</taxon>
        <taxon>Craniata</taxon>
        <taxon>Vertebrata</taxon>
        <taxon>Euteleostomi</taxon>
        <taxon>Actinopterygii</taxon>
        <taxon>Neopterygii</taxon>
        <taxon>Teleostei</taxon>
        <taxon>Neoteleostei</taxon>
        <taxon>Acanthomorphata</taxon>
        <taxon>Eupercaria</taxon>
        <taxon>Sciaenidae</taxon>
        <taxon>Collichthys</taxon>
    </lineage>
</organism>
<dbReference type="GO" id="GO:0005524">
    <property type="term" value="F:ATP binding"/>
    <property type="evidence" value="ECO:0007669"/>
    <property type="project" value="UniProtKB-KW"/>
</dbReference>
<feature type="coiled-coil region" evidence="4">
    <location>
        <begin position="408"/>
        <end position="449"/>
    </location>
</feature>
<keyword evidence="4" id="KW-0175">Coiled coil</keyword>
<reference evidence="7 8" key="1">
    <citation type="submission" date="2019-01" db="EMBL/GenBank/DDBJ databases">
        <title>Genome Assembly of Collichthys lucidus.</title>
        <authorList>
            <person name="Cai M."/>
            <person name="Xiao S."/>
        </authorList>
    </citation>
    <scope>NUCLEOTIDE SEQUENCE [LARGE SCALE GENOMIC DNA]</scope>
    <source>
        <strain evidence="7">JT15FE1705JMU</strain>
        <tissue evidence="7">Muscle</tissue>
    </source>
</reference>
<dbReference type="Proteomes" id="UP000298787">
    <property type="component" value="Chromosome 4"/>
</dbReference>
<accession>A0A4V6ANQ1</accession>
<gene>
    <name evidence="7" type="ORF">D9C73_003989</name>
</gene>
<dbReference type="PANTHER" id="PTHR47117">
    <property type="entry name" value="STAR-RELATED LIPID TRANSFER PROTEIN 9"/>
    <property type="match status" value="1"/>
</dbReference>
<protein>
    <submittedName>
        <fullName evidence="7">Kinesin-like protein KIF28P</fullName>
    </submittedName>
</protein>